<feature type="repeat" description="TPR" evidence="4">
    <location>
        <begin position="548"/>
        <end position="581"/>
    </location>
</feature>
<organism evidence="6 7">
    <name type="scientific">Clostridium fungisolvens</name>
    <dbReference type="NCBI Taxonomy" id="1604897"/>
    <lineage>
        <taxon>Bacteria</taxon>
        <taxon>Bacillati</taxon>
        <taxon>Bacillota</taxon>
        <taxon>Clostridia</taxon>
        <taxon>Eubacteriales</taxon>
        <taxon>Clostridiaceae</taxon>
        <taxon>Clostridium</taxon>
    </lineage>
</organism>
<dbReference type="Gene3D" id="1.25.40.10">
    <property type="entry name" value="Tetratricopeptide repeat domain"/>
    <property type="match status" value="6"/>
</dbReference>
<reference evidence="6 7" key="1">
    <citation type="submission" date="2020-07" db="EMBL/GenBank/DDBJ databases">
        <title>A new beta-1,3-glucan-decomposing anaerobic bacterium isolated from anoxic soil subjected to biological soil disinfestation.</title>
        <authorList>
            <person name="Ueki A."/>
            <person name="Tonouchi A."/>
        </authorList>
    </citation>
    <scope>NUCLEOTIDE SEQUENCE [LARGE SCALE GENOMIC DNA]</scope>
    <source>
        <strain evidence="6 7">TW1</strain>
    </source>
</reference>
<feature type="repeat" description="TPR" evidence="4">
    <location>
        <begin position="582"/>
        <end position="615"/>
    </location>
</feature>
<name>A0A6V8SJP5_9CLOT</name>
<dbReference type="InterPro" id="IPR011990">
    <property type="entry name" value="TPR-like_helical_dom_sf"/>
</dbReference>
<sequence>MGCFDVLGISKTEDLNDIRKAYSRLLTKHSPEQDPEGFKKLRVAYEEACRIAKEKDSAIKEELSPVDDFMEQFKACYESFERRLSIEEWTRLLEKDICYNIDTSSEISEKILVFIMDNFNFPSGVWKLFDSYFSWSTKKDSLYKNFPKNFIDFVIYRIDKGSTFRYEHLKDCVLGKEDEFISAYNKVSSALDDYDLYTADKNIDLAKEICESHPDLLILEARYLIFKGKLDEAGAILTDIIAKDTEDIDAYFYRGDLYSRLGDLASAYNDYNKVLNIKFDDAGALLAQGKCCIGLEKYEEAIKCLEILNDIYHYRNDFNIILTSAYNFYIDDILCGLNNDSTDTDLKYKLAEAYFKTSKPEESYDILKELREETDFTENMYCLLCHVLVKLKNDNLAYKTVCEALEVYENNYELNFFKADMLDRLGKYDEAIEQYDRVININDKSSSAHNNKAYIFNIVQKYSEALVCADKAIELDANMAHAYKNKAEALLGLELYEDCLEACNIALNKYQYLLDAYIIKIKALTAVSLYDEALDIYNKAIDLGFKDCKLYYCKARILMKLRRYEEAIEYCDYAIELDENNDEYYYLKGLCYYYVEKYDEAVDCFDSAIKININNGGSYYYKVQSLISTSREDKALKILDDVIELEEVKYKDSFYDLKGTIMERKNNFEEALSLYKQAIECDSNYAPYYYSAGHIFNELEKYEDALKYFFKSIELDPKQRNCYVNISYSLYCLKRYEECIKYCDKAIEIDPKYIVAHQNKGWSFYQLEKIPEAEKECNIALKIDGNNLDVLLLKLRLLNYKGLYQEALIVCDRMLEIDFNNSTANEMKAKLIQKLNSSKNEKKGLFKSLFK</sequence>
<keyword evidence="2" id="KW-0677">Repeat</keyword>
<dbReference type="EMBL" id="BLZR01000001">
    <property type="protein sequence ID" value="GFP77407.1"/>
    <property type="molecule type" value="Genomic_DNA"/>
</dbReference>
<dbReference type="GO" id="GO:0006260">
    <property type="term" value="P:DNA replication"/>
    <property type="evidence" value="ECO:0007669"/>
    <property type="project" value="UniProtKB-KW"/>
</dbReference>
<accession>A0A6V8SJP5</accession>
<keyword evidence="1" id="KW-0235">DNA replication</keyword>
<dbReference type="CDD" id="cd06257">
    <property type="entry name" value="DnaJ"/>
    <property type="match status" value="1"/>
</dbReference>
<dbReference type="SUPFAM" id="SSF46565">
    <property type="entry name" value="Chaperone J-domain"/>
    <property type="match status" value="1"/>
</dbReference>
<evidence type="ECO:0000313" key="7">
    <source>
        <dbReference type="Proteomes" id="UP000580568"/>
    </source>
</evidence>
<dbReference type="RefSeq" id="WP_183278780.1">
    <property type="nucleotide sequence ID" value="NZ_BLZR01000001.1"/>
</dbReference>
<dbReference type="InterPro" id="IPR013105">
    <property type="entry name" value="TPR_2"/>
</dbReference>
<feature type="domain" description="J" evidence="5">
    <location>
        <begin position="2"/>
        <end position="81"/>
    </location>
</feature>
<feature type="repeat" description="TPR" evidence="4">
    <location>
        <begin position="652"/>
        <end position="685"/>
    </location>
</feature>
<dbReference type="InterPro" id="IPR019734">
    <property type="entry name" value="TPR_rpt"/>
</dbReference>
<dbReference type="GO" id="GO:0006508">
    <property type="term" value="P:proteolysis"/>
    <property type="evidence" value="ECO:0007669"/>
    <property type="project" value="UniProtKB-KW"/>
</dbReference>
<gene>
    <name evidence="6" type="ORF">bsdtw1_03535</name>
</gene>
<keyword evidence="6" id="KW-0645">Protease</keyword>
<dbReference type="InterPro" id="IPR001623">
    <property type="entry name" value="DnaJ_domain"/>
</dbReference>
<dbReference type="Proteomes" id="UP000580568">
    <property type="component" value="Unassembled WGS sequence"/>
</dbReference>
<evidence type="ECO:0000256" key="4">
    <source>
        <dbReference type="PROSITE-ProRule" id="PRU00339"/>
    </source>
</evidence>
<dbReference type="GO" id="GO:0008233">
    <property type="term" value="F:peptidase activity"/>
    <property type="evidence" value="ECO:0007669"/>
    <property type="project" value="UniProtKB-KW"/>
</dbReference>
<feature type="repeat" description="TPR" evidence="4">
    <location>
        <begin position="686"/>
        <end position="719"/>
    </location>
</feature>
<dbReference type="PANTHER" id="PTHR44943">
    <property type="entry name" value="CELLULOSE SYNTHASE OPERON PROTEIN C"/>
    <property type="match status" value="1"/>
</dbReference>
<comment type="caution">
    <text evidence="6">The sequence shown here is derived from an EMBL/GenBank/DDBJ whole genome shotgun (WGS) entry which is preliminary data.</text>
</comment>
<evidence type="ECO:0000256" key="3">
    <source>
        <dbReference type="ARBA" id="ARBA00022803"/>
    </source>
</evidence>
<dbReference type="PROSITE" id="PS50076">
    <property type="entry name" value="DNAJ_2"/>
    <property type="match status" value="1"/>
</dbReference>
<evidence type="ECO:0000313" key="6">
    <source>
        <dbReference type="EMBL" id="GFP77407.1"/>
    </source>
</evidence>
<evidence type="ECO:0000256" key="2">
    <source>
        <dbReference type="ARBA" id="ARBA00022737"/>
    </source>
</evidence>
<keyword evidence="7" id="KW-1185">Reference proteome</keyword>
<dbReference type="AlphaFoldDB" id="A0A6V8SJP5"/>
<dbReference type="InterPro" id="IPR036869">
    <property type="entry name" value="J_dom_sf"/>
</dbReference>
<keyword evidence="3 4" id="KW-0802">TPR repeat</keyword>
<dbReference type="SUPFAM" id="SSF48452">
    <property type="entry name" value="TPR-like"/>
    <property type="match status" value="3"/>
</dbReference>
<keyword evidence="6" id="KW-0378">Hydrolase</keyword>
<protein>
    <submittedName>
        <fullName evidence="6">Beta-barrel assembly-enhancing protease</fullName>
    </submittedName>
</protein>
<dbReference type="PROSITE" id="PS50005">
    <property type="entry name" value="TPR"/>
    <property type="match status" value="6"/>
</dbReference>
<dbReference type="InterPro" id="IPR051685">
    <property type="entry name" value="Ycf3/AcsC/BcsC/TPR_MFPF"/>
</dbReference>
<dbReference type="Pfam" id="PF12895">
    <property type="entry name" value="ANAPC3"/>
    <property type="match status" value="2"/>
</dbReference>
<evidence type="ECO:0000256" key="1">
    <source>
        <dbReference type="ARBA" id="ARBA00022705"/>
    </source>
</evidence>
<dbReference type="PROSITE" id="PS50293">
    <property type="entry name" value="TPR_REGION"/>
    <property type="match status" value="1"/>
</dbReference>
<dbReference type="Gene3D" id="1.10.287.110">
    <property type="entry name" value="DnaJ domain"/>
    <property type="match status" value="1"/>
</dbReference>
<dbReference type="Pfam" id="PF07719">
    <property type="entry name" value="TPR_2"/>
    <property type="match status" value="1"/>
</dbReference>
<evidence type="ECO:0000259" key="5">
    <source>
        <dbReference type="PROSITE" id="PS50076"/>
    </source>
</evidence>
<feature type="repeat" description="TPR" evidence="4">
    <location>
        <begin position="412"/>
        <end position="445"/>
    </location>
</feature>
<proteinExistence type="predicted"/>
<dbReference type="SMART" id="SM00028">
    <property type="entry name" value="TPR"/>
    <property type="match status" value="14"/>
</dbReference>
<dbReference type="Pfam" id="PF13181">
    <property type="entry name" value="TPR_8"/>
    <property type="match status" value="2"/>
</dbReference>
<feature type="repeat" description="TPR" evidence="4">
    <location>
        <begin position="248"/>
        <end position="281"/>
    </location>
</feature>
<dbReference type="SMART" id="SM00271">
    <property type="entry name" value="DnaJ"/>
    <property type="match status" value="1"/>
</dbReference>
<dbReference type="PANTHER" id="PTHR44943:SF8">
    <property type="entry name" value="TPR REPEAT-CONTAINING PROTEIN MJ0263"/>
    <property type="match status" value="1"/>
</dbReference>